<evidence type="ECO:0000256" key="1">
    <source>
        <dbReference type="ARBA" id="ARBA00003929"/>
    </source>
</evidence>
<keyword evidence="5 12" id="KW-0812">Transmembrane</keyword>
<evidence type="ECO:0000256" key="2">
    <source>
        <dbReference type="ARBA" id="ARBA00004651"/>
    </source>
</evidence>
<keyword evidence="10 12" id="KW-0675">Receptor</keyword>
<dbReference type="PANTHER" id="PTHR48001">
    <property type="entry name" value="OLFACTORY RECEPTOR"/>
    <property type="match status" value="1"/>
</dbReference>
<dbReference type="FunFam" id="1.20.1070.10:FF:000001">
    <property type="entry name" value="Olfactory receptor"/>
    <property type="match status" value="1"/>
</dbReference>
<keyword evidence="9 13" id="KW-0472">Membrane</keyword>
<evidence type="ECO:0000256" key="13">
    <source>
        <dbReference type="RuleBase" id="RU363047"/>
    </source>
</evidence>
<keyword evidence="8 12" id="KW-0297">G-protein coupled receptor</keyword>
<feature type="transmembrane region" description="Helical" evidence="13">
    <location>
        <begin position="102"/>
        <end position="120"/>
    </location>
</feature>
<dbReference type="Ensembl" id="ENSBIXT00005035802.1">
    <property type="protein sequence ID" value="ENSBIXP00005041620.1"/>
    <property type="gene ID" value="ENSBIXG00005024721.1"/>
</dbReference>
<dbReference type="PROSITE" id="PS00237">
    <property type="entry name" value="G_PROTEIN_RECEP_F1_1"/>
    <property type="match status" value="1"/>
</dbReference>
<evidence type="ECO:0000256" key="7">
    <source>
        <dbReference type="ARBA" id="ARBA00022989"/>
    </source>
</evidence>
<evidence type="ECO:0000256" key="3">
    <source>
        <dbReference type="ARBA" id="ARBA00022475"/>
    </source>
</evidence>
<protein>
    <recommendedName>
        <fullName evidence="13">Olfactory receptor</fullName>
    </recommendedName>
</protein>
<comment type="subcellular location">
    <subcellularLocation>
        <location evidence="2 13">Cell membrane</location>
        <topology evidence="2 13">Multi-pass membrane protein</topology>
    </subcellularLocation>
</comment>
<evidence type="ECO:0000256" key="8">
    <source>
        <dbReference type="ARBA" id="ARBA00023040"/>
    </source>
</evidence>
<evidence type="ECO:0000256" key="5">
    <source>
        <dbReference type="ARBA" id="ARBA00022692"/>
    </source>
</evidence>
<evidence type="ECO:0000256" key="6">
    <source>
        <dbReference type="ARBA" id="ARBA00022725"/>
    </source>
</evidence>
<comment type="similarity">
    <text evidence="12">Belongs to the G-protein coupled receptor 1 family.</text>
</comment>
<dbReference type="InterPro" id="IPR000276">
    <property type="entry name" value="GPCR_Rhodpsn"/>
</dbReference>
<dbReference type="AlphaFoldDB" id="A0A4W2IHT5"/>
<evidence type="ECO:0000256" key="11">
    <source>
        <dbReference type="ARBA" id="ARBA00023224"/>
    </source>
</evidence>
<organism evidence="15 16">
    <name type="scientific">Bos indicus x Bos taurus</name>
    <name type="common">Hybrid cattle</name>
    <dbReference type="NCBI Taxonomy" id="30522"/>
    <lineage>
        <taxon>Eukaryota</taxon>
        <taxon>Metazoa</taxon>
        <taxon>Chordata</taxon>
        <taxon>Craniata</taxon>
        <taxon>Vertebrata</taxon>
        <taxon>Euteleostomi</taxon>
        <taxon>Mammalia</taxon>
        <taxon>Eutheria</taxon>
        <taxon>Laurasiatheria</taxon>
        <taxon>Artiodactyla</taxon>
        <taxon>Ruminantia</taxon>
        <taxon>Pecora</taxon>
        <taxon>Bovidae</taxon>
        <taxon>Bovinae</taxon>
        <taxon>Bos</taxon>
    </lineage>
</organism>
<keyword evidence="6 13" id="KW-0552">Olfaction</keyword>
<dbReference type="GO" id="GO:0004984">
    <property type="term" value="F:olfactory receptor activity"/>
    <property type="evidence" value="ECO:0007669"/>
    <property type="project" value="InterPro"/>
</dbReference>
<reference evidence="15 16" key="1">
    <citation type="submission" date="2018-11" db="EMBL/GenBank/DDBJ databases">
        <title>Haplotype-resolved cattle genomes.</title>
        <authorList>
            <person name="Low W.Y."/>
            <person name="Tearle R."/>
            <person name="Bickhart D.M."/>
            <person name="Rosen B.D."/>
            <person name="Koren S."/>
            <person name="Rhie A."/>
            <person name="Hiendleder S."/>
            <person name="Phillippy A.M."/>
            <person name="Smith T.P.L."/>
            <person name="Williams J.L."/>
        </authorList>
    </citation>
    <scope>NUCLEOTIDE SEQUENCE [LARGE SCALE GENOMIC DNA]</scope>
</reference>
<dbReference type="InterPro" id="IPR000725">
    <property type="entry name" value="Olfact_rcpt"/>
</dbReference>
<reference evidence="15" key="2">
    <citation type="submission" date="2025-08" db="UniProtKB">
        <authorList>
            <consortium name="Ensembl"/>
        </authorList>
    </citation>
    <scope>IDENTIFICATION</scope>
</reference>
<feature type="domain" description="G-protein coupled receptors family 1 profile" evidence="14">
    <location>
        <begin position="41"/>
        <end position="253"/>
    </location>
</feature>
<dbReference type="GeneTree" id="ENSGT00940000163044"/>
<dbReference type="PRINTS" id="PR00245">
    <property type="entry name" value="OLFACTORYR"/>
</dbReference>
<feature type="transmembrane region" description="Helical" evidence="13">
    <location>
        <begin position="61"/>
        <end position="82"/>
    </location>
</feature>
<evidence type="ECO:0000256" key="10">
    <source>
        <dbReference type="ARBA" id="ARBA00023170"/>
    </source>
</evidence>
<dbReference type="Pfam" id="PF13853">
    <property type="entry name" value="7tm_4"/>
    <property type="match status" value="1"/>
</dbReference>
<feature type="transmembrane region" description="Helical" evidence="13">
    <location>
        <begin position="26"/>
        <end position="49"/>
    </location>
</feature>
<dbReference type="PROSITE" id="PS50262">
    <property type="entry name" value="G_PROTEIN_RECEP_F1_2"/>
    <property type="match status" value="1"/>
</dbReference>
<feature type="transmembrane region" description="Helical" evidence="13">
    <location>
        <begin position="197"/>
        <end position="225"/>
    </location>
</feature>
<keyword evidence="4 13" id="KW-0716">Sensory transduction</keyword>
<keyword evidence="11 12" id="KW-0807">Transducer</keyword>
<proteinExistence type="inferred from homology"/>
<keyword evidence="3 13" id="KW-1003">Cell membrane</keyword>
<feature type="transmembrane region" description="Helical" evidence="13">
    <location>
        <begin position="140"/>
        <end position="168"/>
    </location>
</feature>
<dbReference type="Proteomes" id="UP000429181">
    <property type="component" value="Chromosome 7"/>
</dbReference>
<evidence type="ECO:0000256" key="12">
    <source>
        <dbReference type="RuleBase" id="RU000688"/>
    </source>
</evidence>
<sequence length="294" mass="33040">MEPDNQTNSSEFILLGLSEKPEQETLLFALFLCMYVVTVVGNLLIILAISTDSHLHTPMYFFLANLSLVDFCLATDTVPKMLVSIQIKRKSISYSCCLTQMYFFHFFGIMDSVLIAVMAYDRFMAICHPLHYTSIMSPRLCVLLVGGPWVFSGFISLTHILLMARLVFCGNTGLPHYFCDLTLLFRLSCTDTSVNKIFVLIVTGMVIAMPFICILAAYVQMIVAIMKLPSAEGRRKTFSTCSSHLSVVALLYMTTFGEKASGVMYTAVTPMLKPFIYNLRNRDLKRPVNLTSKD</sequence>
<evidence type="ECO:0000313" key="16">
    <source>
        <dbReference type="Proteomes" id="UP000429181"/>
    </source>
</evidence>
<dbReference type="GO" id="GO:0004930">
    <property type="term" value="F:G protein-coupled receptor activity"/>
    <property type="evidence" value="ECO:0007669"/>
    <property type="project" value="UniProtKB-KW"/>
</dbReference>
<dbReference type="PRINTS" id="PR00237">
    <property type="entry name" value="GPCRRHODOPSN"/>
</dbReference>
<evidence type="ECO:0000313" key="15">
    <source>
        <dbReference type="Ensembl" id="ENSBIXP00005041620.1"/>
    </source>
</evidence>
<dbReference type="InterPro" id="IPR017452">
    <property type="entry name" value="GPCR_Rhodpsn_7TM"/>
</dbReference>
<name>A0A4W2IHT5_BOBOX</name>
<evidence type="ECO:0000256" key="4">
    <source>
        <dbReference type="ARBA" id="ARBA00022606"/>
    </source>
</evidence>
<accession>A0A4W2IHT5</accession>
<comment type="function">
    <text evidence="1">Putative odorant or sperm cell receptor.</text>
</comment>
<keyword evidence="7 13" id="KW-1133">Transmembrane helix</keyword>
<dbReference type="Gene3D" id="1.20.1070.10">
    <property type="entry name" value="Rhodopsin 7-helix transmembrane proteins"/>
    <property type="match status" value="1"/>
</dbReference>
<dbReference type="SUPFAM" id="SSF81321">
    <property type="entry name" value="Family A G protein-coupled receptor-like"/>
    <property type="match status" value="1"/>
</dbReference>
<evidence type="ECO:0000259" key="14">
    <source>
        <dbReference type="PROSITE" id="PS50262"/>
    </source>
</evidence>
<dbReference type="GO" id="GO:0005886">
    <property type="term" value="C:plasma membrane"/>
    <property type="evidence" value="ECO:0007669"/>
    <property type="project" value="UniProtKB-SubCell"/>
</dbReference>
<evidence type="ECO:0000256" key="9">
    <source>
        <dbReference type="ARBA" id="ARBA00023136"/>
    </source>
</evidence>